<comment type="caution">
    <text evidence="1">The sequence shown here is derived from an EMBL/GenBank/DDBJ whole genome shotgun (WGS) entry which is preliminary data.</text>
</comment>
<evidence type="ECO:0000313" key="2">
    <source>
        <dbReference type="Proteomes" id="UP000236291"/>
    </source>
</evidence>
<gene>
    <name evidence="1" type="ORF">L195_g051525</name>
</gene>
<name>A0A2K3K062_TRIPR</name>
<reference evidence="1 2" key="1">
    <citation type="journal article" date="2014" name="Am. J. Bot.">
        <title>Genome assembly and annotation for red clover (Trifolium pratense; Fabaceae).</title>
        <authorList>
            <person name="Istvanek J."/>
            <person name="Jaros M."/>
            <person name="Krenek A."/>
            <person name="Repkova J."/>
        </authorList>
    </citation>
    <scope>NUCLEOTIDE SEQUENCE [LARGE SCALE GENOMIC DNA]</scope>
    <source>
        <strain evidence="2">cv. Tatra</strain>
        <tissue evidence="1">Young leaves</tissue>
    </source>
</reference>
<reference evidence="1 2" key="2">
    <citation type="journal article" date="2017" name="Front. Plant Sci.">
        <title>Gene Classification and Mining of Molecular Markers Useful in Red Clover (Trifolium pratense) Breeding.</title>
        <authorList>
            <person name="Istvanek J."/>
            <person name="Dluhosova J."/>
            <person name="Dluhos P."/>
            <person name="Patkova L."/>
            <person name="Nedelnik J."/>
            <person name="Repkova J."/>
        </authorList>
    </citation>
    <scope>NUCLEOTIDE SEQUENCE [LARGE SCALE GENOMIC DNA]</scope>
    <source>
        <strain evidence="2">cv. Tatra</strain>
        <tissue evidence="1">Young leaves</tissue>
    </source>
</reference>
<accession>A0A2K3K062</accession>
<dbReference type="Proteomes" id="UP000236291">
    <property type="component" value="Unassembled WGS sequence"/>
</dbReference>
<evidence type="ECO:0000313" key="1">
    <source>
        <dbReference type="EMBL" id="PNX59646.1"/>
    </source>
</evidence>
<proteinExistence type="predicted"/>
<sequence length="53" mass="6545">MVWVLWEMDLVRKTEMEMEVVWVVEMVVWKTEIEMEEVVWEMEVKVVVVVKMD</sequence>
<dbReference type="AlphaFoldDB" id="A0A2K3K062"/>
<dbReference type="EMBL" id="ASHM01081150">
    <property type="protein sequence ID" value="PNX59646.1"/>
    <property type="molecule type" value="Genomic_DNA"/>
</dbReference>
<organism evidence="1 2">
    <name type="scientific">Trifolium pratense</name>
    <name type="common">Red clover</name>
    <dbReference type="NCBI Taxonomy" id="57577"/>
    <lineage>
        <taxon>Eukaryota</taxon>
        <taxon>Viridiplantae</taxon>
        <taxon>Streptophyta</taxon>
        <taxon>Embryophyta</taxon>
        <taxon>Tracheophyta</taxon>
        <taxon>Spermatophyta</taxon>
        <taxon>Magnoliopsida</taxon>
        <taxon>eudicotyledons</taxon>
        <taxon>Gunneridae</taxon>
        <taxon>Pentapetalae</taxon>
        <taxon>rosids</taxon>
        <taxon>fabids</taxon>
        <taxon>Fabales</taxon>
        <taxon>Fabaceae</taxon>
        <taxon>Papilionoideae</taxon>
        <taxon>50 kb inversion clade</taxon>
        <taxon>NPAAA clade</taxon>
        <taxon>Hologalegina</taxon>
        <taxon>IRL clade</taxon>
        <taxon>Trifolieae</taxon>
        <taxon>Trifolium</taxon>
    </lineage>
</organism>
<protein>
    <submittedName>
        <fullName evidence="1">Uncharacterized protein</fullName>
    </submittedName>
</protein>